<evidence type="ECO:0000256" key="12">
    <source>
        <dbReference type="ARBA" id="ARBA00023146"/>
    </source>
</evidence>
<dbReference type="GO" id="GO:0006428">
    <property type="term" value="P:isoleucyl-tRNA aminoacylation"/>
    <property type="evidence" value="ECO:0007669"/>
    <property type="project" value="UniProtKB-UniRule"/>
</dbReference>
<comment type="function">
    <text evidence="13 15">Catalyzes the attachment of isoleucine to tRNA(Ile). As IleRS can inadvertently accommodate and process structurally similar amino acids such as valine, to avoid such errors it has two additional distinct tRNA(Ile)-dependent editing activities. One activity is designated as 'pretransfer' editing and involves the hydrolysis of activated Val-AMP. The other activity is designated 'posttransfer' editing and involves deacylation of mischarged Val-tRNA(Ile).</text>
</comment>
<dbReference type="Gene3D" id="3.40.50.620">
    <property type="entry name" value="HUPs"/>
    <property type="match status" value="2"/>
</dbReference>
<dbReference type="SUPFAM" id="SSF52374">
    <property type="entry name" value="Nucleotidylyl transferase"/>
    <property type="match status" value="1"/>
</dbReference>
<feature type="domain" description="Aminoacyl-tRNA synthetase class Ia" evidence="16">
    <location>
        <begin position="13"/>
        <end position="627"/>
    </location>
</feature>
<dbReference type="GO" id="GO:0004822">
    <property type="term" value="F:isoleucine-tRNA ligase activity"/>
    <property type="evidence" value="ECO:0007669"/>
    <property type="project" value="UniProtKB-UniRule"/>
</dbReference>
<comment type="cofactor">
    <cofactor evidence="1 15">
        <name>Zn(2+)</name>
        <dbReference type="ChEBI" id="CHEBI:29105"/>
    </cofactor>
</comment>
<comment type="catalytic activity">
    <reaction evidence="14 15">
        <text>tRNA(Ile) + L-isoleucine + ATP = L-isoleucyl-tRNA(Ile) + AMP + diphosphate</text>
        <dbReference type="Rhea" id="RHEA:11060"/>
        <dbReference type="Rhea" id="RHEA-COMP:9666"/>
        <dbReference type="Rhea" id="RHEA-COMP:9695"/>
        <dbReference type="ChEBI" id="CHEBI:30616"/>
        <dbReference type="ChEBI" id="CHEBI:33019"/>
        <dbReference type="ChEBI" id="CHEBI:58045"/>
        <dbReference type="ChEBI" id="CHEBI:78442"/>
        <dbReference type="ChEBI" id="CHEBI:78528"/>
        <dbReference type="ChEBI" id="CHEBI:456215"/>
        <dbReference type="EC" id="6.1.1.5"/>
    </reaction>
</comment>
<dbReference type="InterPro" id="IPR014729">
    <property type="entry name" value="Rossmann-like_a/b/a_fold"/>
</dbReference>
<evidence type="ECO:0000313" key="19">
    <source>
        <dbReference type="Proteomes" id="UP000177407"/>
    </source>
</evidence>
<comment type="caution">
    <text evidence="18">The sequence shown here is derived from an EMBL/GenBank/DDBJ whole genome shotgun (WGS) entry which is preliminary data.</text>
</comment>
<dbReference type="FunFam" id="3.40.50.620:FF:000075">
    <property type="entry name" value="Isoleucine--tRNA ligase"/>
    <property type="match status" value="1"/>
</dbReference>
<evidence type="ECO:0000256" key="7">
    <source>
        <dbReference type="ARBA" id="ARBA00022723"/>
    </source>
</evidence>
<feature type="short sequence motif" description="'HIGH' region" evidence="15">
    <location>
        <begin position="43"/>
        <end position="53"/>
    </location>
</feature>
<dbReference type="PANTHER" id="PTHR42780:SF1">
    <property type="entry name" value="ISOLEUCINE--TRNA LIGASE, CYTOPLASMIC"/>
    <property type="match status" value="1"/>
</dbReference>
<dbReference type="Gene3D" id="1.10.730.10">
    <property type="entry name" value="Isoleucyl-tRNA Synthetase, Domain 1"/>
    <property type="match status" value="1"/>
</dbReference>
<keyword evidence="6 15" id="KW-0436">Ligase</keyword>
<dbReference type="CDD" id="cd00818">
    <property type="entry name" value="IleRS_core"/>
    <property type="match status" value="1"/>
</dbReference>
<dbReference type="SUPFAM" id="SSF50677">
    <property type="entry name" value="ValRS/IleRS/LeuRS editing domain"/>
    <property type="match status" value="1"/>
</dbReference>
<accession>A0A1F5S5T0</accession>
<evidence type="ECO:0000256" key="11">
    <source>
        <dbReference type="ARBA" id="ARBA00022917"/>
    </source>
</evidence>
<evidence type="ECO:0000256" key="2">
    <source>
        <dbReference type="ARBA" id="ARBA00004496"/>
    </source>
</evidence>
<feature type="binding site" evidence="15">
    <location>
        <position position="601"/>
    </location>
    <ligand>
        <name>ATP</name>
        <dbReference type="ChEBI" id="CHEBI:30616"/>
    </ligand>
</feature>
<keyword evidence="12 15" id="KW-0030">Aminoacyl-tRNA synthetase</keyword>
<evidence type="ECO:0000259" key="16">
    <source>
        <dbReference type="Pfam" id="PF00133"/>
    </source>
</evidence>
<keyword evidence="11 15" id="KW-0648">Protein biosynthesis</keyword>
<evidence type="ECO:0000259" key="17">
    <source>
        <dbReference type="Pfam" id="PF08264"/>
    </source>
</evidence>
<keyword evidence="10 15" id="KW-0067">ATP-binding</keyword>
<dbReference type="GO" id="GO:0005737">
    <property type="term" value="C:cytoplasm"/>
    <property type="evidence" value="ECO:0007669"/>
    <property type="project" value="UniProtKB-SubCell"/>
</dbReference>
<comment type="subcellular location">
    <subcellularLocation>
        <location evidence="2 15">Cytoplasm</location>
    </subcellularLocation>
</comment>
<evidence type="ECO:0000256" key="14">
    <source>
        <dbReference type="ARBA" id="ARBA00048359"/>
    </source>
</evidence>
<evidence type="ECO:0000256" key="8">
    <source>
        <dbReference type="ARBA" id="ARBA00022741"/>
    </source>
</evidence>
<dbReference type="GO" id="GO:0005524">
    <property type="term" value="F:ATP binding"/>
    <property type="evidence" value="ECO:0007669"/>
    <property type="project" value="UniProtKB-UniRule"/>
</dbReference>
<keyword evidence="8 15" id="KW-0547">Nucleotide-binding</keyword>
<gene>
    <name evidence="15" type="primary">ileS</name>
    <name evidence="18" type="ORF">A2257_02365</name>
</gene>
<reference evidence="18 19" key="1">
    <citation type="journal article" date="2016" name="Nat. Commun.">
        <title>Thousands of microbial genomes shed light on interconnected biogeochemical processes in an aquifer system.</title>
        <authorList>
            <person name="Anantharaman K."/>
            <person name="Brown C.T."/>
            <person name="Hug L.A."/>
            <person name="Sharon I."/>
            <person name="Castelle C.J."/>
            <person name="Probst A.J."/>
            <person name="Thomas B.C."/>
            <person name="Singh A."/>
            <person name="Wilkins M.J."/>
            <person name="Karaoz U."/>
            <person name="Brodie E.L."/>
            <person name="Williams K.H."/>
            <person name="Hubbard S.S."/>
            <person name="Banfield J.F."/>
        </authorList>
    </citation>
    <scope>NUCLEOTIDE SEQUENCE [LARGE SCALE GENOMIC DNA]</scope>
</reference>
<dbReference type="FunFam" id="3.40.50.620:FF:000063">
    <property type="entry name" value="Isoleucine--tRNA ligase"/>
    <property type="match status" value="1"/>
</dbReference>
<name>A0A1F5S5T0_9BACT</name>
<sequence length="949" mass="109539">MSAPNFPKMEEEILDFWKKEKIFEKTLAKKSPKGSFVFFEGPPTANGKPGLHHVEARVFKDIVCRYKTMQGYFVGRKAGWDTHGLPVELQVEKELKFSGKPDIEKYGIKSFNEKCKESVWRNKEEFEKMTERIAYWLDLENPYITYDNNYIESLWWILKQIWDKGLLYERYKILPQCPRCGTALSSHEVALGYKNVEEISVYIKFKVTKHSLELSEDLPLYILSWTTTPWTLPGNVALAVGEDIDYVLIKKDNEYFIIAKTLVEKVVEEKYIIKKEMKGKDLVGIEYEPLFPGALDPGDKKAWYVTSADFVSTEDGTGVVHTAVMYGEDDFNLGKKIGLPEVHTVDESGLFLPSVKRWAGKFVKNVEKEISEDLRSRGLLYKTMPYTHDYPFCWRCSTPLLYYAKKSWFIKMSEPEIKEKLIQGNQTINWVPEYIRDGRFGDWLREVKDWAITRERYWGTPLPIWKCGCGEIVAVESVAELEKLSGKNLKEMDLHRPFIDEINLPCKNCGGEMRRSPEVLDCWFDSGAMPFAQWHYPFENKEKIDEGREFPAEFISEAIDQTRGWFYTLLAVSTLLGKEVPYKNVICLGHLRDSKGEKMSKSKGNVVDLWEVIGKYSADAVRWFFFTVNQPGDPKNFSPLELEIILKKFFLVLFNILSFYKLYEGETNFNPKNPSHVLDKWIMAKLNLLIKETTLKLDAYDVVGAARGLEEFNNDLSTWYVRRSRDRFKELGEDKDAAVATLRFVLKTFGRLSAPFIPFVAEKINEELGKENISIHLDDWPELEPDLIDEKVLEQMETTKKIVEAGLAARALAGIKIRQPLASYTTPLAENIGEEYVELIRDELNISELKSGEENLDEKITEELKEQGLVREIVRLVNSLRKEAGLTISDRIAISYETKNDAVSQAFQNNEEKIMKDTLSNEIKFGRSEVSFQKENNVEGGLWLGIKKI</sequence>
<evidence type="ECO:0000256" key="6">
    <source>
        <dbReference type="ARBA" id="ARBA00022598"/>
    </source>
</evidence>
<dbReference type="InterPro" id="IPR002300">
    <property type="entry name" value="aa-tRNA-synth_Ia"/>
</dbReference>
<dbReference type="CDD" id="cd07961">
    <property type="entry name" value="Anticodon_Ia_Ile_ABEc"/>
    <property type="match status" value="1"/>
</dbReference>
<dbReference type="Pfam" id="PF00133">
    <property type="entry name" value="tRNA-synt_1"/>
    <property type="match status" value="1"/>
</dbReference>
<dbReference type="InterPro" id="IPR009080">
    <property type="entry name" value="tRNAsynth_Ia_anticodon-bd"/>
</dbReference>
<evidence type="ECO:0000256" key="4">
    <source>
        <dbReference type="ARBA" id="ARBA00011245"/>
    </source>
</evidence>
<comment type="subunit">
    <text evidence="4 15">Monomer.</text>
</comment>
<dbReference type="GO" id="GO:0000049">
    <property type="term" value="F:tRNA binding"/>
    <property type="evidence" value="ECO:0007669"/>
    <property type="project" value="InterPro"/>
</dbReference>
<dbReference type="NCBIfam" id="TIGR00392">
    <property type="entry name" value="ileS"/>
    <property type="match status" value="1"/>
</dbReference>
<dbReference type="PRINTS" id="PR00984">
    <property type="entry name" value="TRNASYNTHILE"/>
</dbReference>
<feature type="short sequence motif" description="'KMSKS' region" evidence="15">
    <location>
        <begin position="598"/>
        <end position="602"/>
    </location>
</feature>
<dbReference type="InterPro" id="IPR023586">
    <property type="entry name" value="Ile-tRNA-ligase_type2"/>
</dbReference>
<dbReference type="EMBL" id="MFGA01000002">
    <property type="protein sequence ID" value="OGF21621.1"/>
    <property type="molecule type" value="Genomic_DNA"/>
</dbReference>
<dbReference type="InterPro" id="IPR033709">
    <property type="entry name" value="Anticodon_Ile_ABEc"/>
</dbReference>
<dbReference type="InterPro" id="IPR002301">
    <property type="entry name" value="Ile-tRNA-ligase"/>
</dbReference>
<evidence type="ECO:0000256" key="13">
    <source>
        <dbReference type="ARBA" id="ARBA00025217"/>
    </source>
</evidence>
<evidence type="ECO:0000256" key="15">
    <source>
        <dbReference type="HAMAP-Rule" id="MF_02003"/>
    </source>
</evidence>
<comment type="similarity">
    <text evidence="3 15">Belongs to the class-I aminoacyl-tRNA synthetase family. IleS type 2 subfamily.</text>
</comment>
<evidence type="ECO:0000313" key="18">
    <source>
        <dbReference type="EMBL" id="OGF21621.1"/>
    </source>
</evidence>
<dbReference type="InterPro" id="IPR009008">
    <property type="entry name" value="Val/Leu/Ile-tRNA-synth_edit"/>
</dbReference>
<feature type="domain" description="Methionyl/Valyl/Leucyl/Isoleucyl-tRNA synthetase anticodon-binding" evidence="17">
    <location>
        <begin position="679"/>
        <end position="822"/>
    </location>
</feature>
<dbReference type="EC" id="6.1.1.5" evidence="15"/>
<evidence type="ECO:0000256" key="3">
    <source>
        <dbReference type="ARBA" id="ARBA00007078"/>
    </source>
</evidence>
<dbReference type="InterPro" id="IPR013155">
    <property type="entry name" value="M/V/L/I-tRNA-synth_anticd-bd"/>
</dbReference>
<protein>
    <recommendedName>
        <fullName evidence="15">Isoleucine--tRNA ligase</fullName>
        <ecNumber evidence="15">6.1.1.5</ecNumber>
    </recommendedName>
    <alternativeName>
        <fullName evidence="15">Isoleucyl-tRNA synthetase</fullName>
        <shortName evidence="15">IleRS</shortName>
    </alternativeName>
</protein>
<dbReference type="Pfam" id="PF19302">
    <property type="entry name" value="DUF5915"/>
    <property type="match status" value="1"/>
</dbReference>
<dbReference type="GO" id="GO:0002161">
    <property type="term" value="F:aminoacyl-tRNA deacylase activity"/>
    <property type="evidence" value="ECO:0007669"/>
    <property type="project" value="InterPro"/>
</dbReference>
<evidence type="ECO:0000256" key="10">
    <source>
        <dbReference type="ARBA" id="ARBA00022840"/>
    </source>
</evidence>
<dbReference type="GO" id="GO:0008270">
    <property type="term" value="F:zinc ion binding"/>
    <property type="evidence" value="ECO:0007669"/>
    <property type="project" value="UniProtKB-UniRule"/>
</dbReference>
<comment type="domain">
    <text evidence="15">IleRS has two distinct active sites: one for aminoacylation and one for editing. The misactivated valine is translocated from the active site to the editing site, which sterically excludes the correctly activated isoleucine. The single editing site contains two valyl binding pockets, one specific for each substrate (Val-AMP or Val-tRNA(Ile)).</text>
</comment>
<evidence type="ECO:0000256" key="1">
    <source>
        <dbReference type="ARBA" id="ARBA00001947"/>
    </source>
</evidence>
<dbReference type="PANTHER" id="PTHR42780">
    <property type="entry name" value="SOLEUCYL-TRNA SYNTHETASE"/>
    <property type="match status" value="1"/>
</dbReference>
<evidence type="ECO:0000256" key="9">
    <source>
        <dbReference type="ARBA" id="ARBA00022833"/>
    </source>
</evidence>
<keyword evidence="7 15" id="KW-0479">Metal-binding</keyword>
<keyword evidence="9 15" id="KW-0862">Zinc</keyword>
<dbReference type="Proteomes" id="UP000177407">
    <property type="component" value="Unassembled WGS sequence"/>
</dbReference>
<dbReference type="Pfam" id="PF08264">
    <property type="entry name" value="Anticodon_1"/>
    <property type="match status" value="1"/>
</dbReference>
<dbReference type="SUPFAM" id="SSF47323">
    <property type="entry name" value="Anticodon-binding domain of a subclass of class I aminoacyl-tRNA synthetases"/>
    <property type="match status" value="1"/>
</dbReference>
<keyword evidence="5 15" id="KW-0963">Cytoplasm</keyword>
<dbReference type="HAMAP" id="MF_02003">
    <property type="entry name" value="Ile_tRNA_synth_type2"/>
    <property type="match status" value="1"/>
</dbReference>
<proteinExistence type="inferred from homology"/>
<evidence type="ECO:0000256" key="5">
    <source>
        <dbReference type="ARBA" id="ARBA00022490"/>
    </source>
</evidence>
<organism evidence="18 19">
    <name type="scientific">Candidatus Falkowbacteria bacterium RIFOXYA2_FULL_38_12</name>
    <dbReference type="NCBI Taxonomy" id="1797993"/>
    <lineage>
        <taxon>Bacteria</taxon>
        <taxon>Candidatus Falkowiibacteriota</taxon>
    </lineage>
</organism>
<dbReference type="AlphaFoldDB" id="A0A1F5S5T0"/>